<dbReference type="EMBL" id="QNUK01000368">
    <property type="protein sequence ID" value="KAF5894539.1"/>
    <property type="molecule type" value="Genomic_DNA"/>
</dbReference>
<proteinExistence type="predicted"/>
<dbReference type="Proteomes" id="UP000727407">
    <property type="component" value="Unassembled WGS sequence"/>
</dbReference>
<sequence>MFSLKKLWIFFSKHNLHGTVTVYRVPRGKSVYMAFGFELRKKMYFPVVAKDSEKQMCLK</sequence>
<evidence type="ECO:0000313" key="2">
    <source>
        <dbReference type="Proteomes" id="UP000727407"/>
    </source>
</evidence>
<organism evidence="1 2">
    <name type="scientific">Clarias magur</name>
    <name type="common">Asian catfish</name>
    <name type="synonym">Macropteronotus magur</name>
    <dbReference type="NCBI Taxonomy" id="1594786"/>
    <lineage>
        <taxon>Eukaryota</taxon>
        <taxon>Metazoa</taxon>
        <taxon>Chordata</taxon>
        <taxon>Craniata</taxon>
        <taxon>Vertebrata</taxon>
        <taxon>Euteleostomi</taxon>
        <taxon>Actinopterygii</taxon>
        <taxon>Neopterygii</taxon>
        <taxon>Teleostei</taxon>
        <taxon>Ostariophysi</taxon>
        <taxon>Siluriformes</taxon>
        <taxon>Clariidae</taxon>
        <taxon>Clarias</taxon>
    </lineage>
</organism>
<feature type="non-terminal residue" evidence="1">
    <location>
        <position position="59"/>
    </location>
</feature>
<reference evidence="1" key="1">
    <citation type="submission" date="2020-07" db="EMBL/GenBank/DDBJ databases">
        <title>Clarias magur genome sequencing, assembly and annotation.</title>
        <authorList>
            <person name="Kushwaha B."/>
            <person name="Kumar R."/>
            <person name="Das P."/>
            <person name="Joshi C.G."/>
            <person name="Kumar D."/>
            <person name="Nagpure N.S."/>
            <person name="Pandey M."/>
            <person name="Agarwal S."/>
            <person name="Srivastava S."/>
            <person name="Singh M."/>
            <person name="Sahoo L."/>
            <person name="Jayasankar P."/>
            <person name="Meher P.K."/>
            <person name="Koringa P.G."/>
            <person name="Iquebal M.A."/>
            <person name="Das S.P."/>
            <person name="Bit A."/>
            <person name="Patnaik S."/>
            <person name="Patel N."/>
            <person name="Shah T.M."/>
            <person name="Hinsu A."/>
            <person name="Jena J.K."/>
        </authorList>
    </citation>
    <scope>NUCLEOTIDE SEQUENCE</scope>
    <source>
        <strain evidence="1">CIFAMagur01</strain>
        <tissue evidence="1">Testis</tissue>
    </source>
</reference>
<protein>
    <submittedName>
        <fullName evidence="1">Uncharacterized protein</fullName>
    </submittedName>
</protein>
<name>A0A8J4WWJ1_CLAMG</name>
<comment type="caution">
    <text evidence="1">The sequence shown here is derived from an EMBL/GenBank/DDBJ whole genome shotgun (WGS) entry which is preliminary data.</text>
</comment>
<dbReference type="AlphaFoldDB" id="A0A8J4WWJ1"/>
<gene>
    <name evidence="1" type="ORF">DAT39_015742</name>
</gene>
<keyword evidence="2" id="KW-1185">Reference proteome</keyword>
<accession>A0A8J4WWJ1</accession>
<evidence type="ECO:0000313" key="1">
    <source>
        <dbReference type="EMBL" id="KAF5894539.1"/>
    </source>
</evidence>